<protein>
    <submittedName>
        <fullName evidence="2">Uncharacterized protein</fullName>
    </submittedName>
</protein>
<sequence>MKFTTRIPALLVVALSSSLVAQALPPVSRSANALSIIFFDDLNFLGNSYSPARPIPDTCITLSSDWRNRAKSLIIGSGYSCSFHIFTTCQGTGQALSGDVGELSSTSSPPLYQNIESFECTKQG</sequence>
<reference evidence="2" key="1">
    <citation type="submission" date="2021-02" db="EMBL/GenBank/DDBJ databases">
        <title>Psilocybe cubensis genome.</title>
        <authorList>
            <person name="Mckernan K.J."/>
            <person name="Crawford S."/>
            <person name="Trippe A."/>
            <person name="Kane L.T."/>
            <person name="Mclaughlin S."/>
        </authorList>
    </citation>
    <scope>NUCLEOTIDE SEQUENCE [LARGE SCALE GENOMIC DNA]</scope>
    <source>
        <strain evidence="2">MGC-MH-2018</strain>
    </source>
</reference>
<comment type="caution">
    <text evidence="2">The sequence shown here is derived from an EMBL/GenBank/DDBJ whole genome shotgun (WGS) entry which is preliminary data.</text>
</comment>
<gene>
    <name evidence="2" type="ORF">JR316_007113</name>
</gene>
<dbReference type="EMBL" id="JAFIQS010000006">
    <property type="protein sequence ID" value="KAG5168513.1"/>
    <property type="molecule type" value="Genomic_DNA"/>
</dbReference>
<feature type="chain" id="PRO_5034679266" evidence="1">
    <location>
        <begin position="24"/>
        <end position="124"/>
    </location>
</feature>
<feature type="signal peptide" evidence="1">
    <location>
        <begin position="1"/>
        <end position="23"/>
    </location>
</feature>
<keyword evidence="1" id="KW-0732">Signal</keyword>
<accession>A0A8H8CK85</accession>
<dbReference type="AlphaFoldDB" id="A0A8H8CK85"/>
<proteinExistence type="predicted"/>
<dbReference type="OrthoDB" id="5401396at2759"/>
<evidence type="ECO:0000313" key="2">
    <source>
        <dbReference type="EMBL" id="KAG5168513.1"/>
    </source>
</evidence>
<name>A0A8H8CK85_PSICU</name>
<evidence type="ECO:0000256" key="1">
    <source>
        <dbReference type="SAM" id="SignalP"/>
    </source>
</evidence>
<organism evidence="2">
    <name type="scientific">Psilocybe cubensis</name>
    <name type="common">Psychedelic mushroom</name>
    <name type="synonym">Stropharia cubensis</name>
    <dbReference type="NCBI Taxonomy" id="181762"/>
    <lineage>
        <taxon>Eukaryota</taxon>
        <taxon>Fungi</taxon>
        <taxon>Dikarya</taxon>
        <taxon>Basidiomycota</taxon>
        <taxon>Agaricomycotina</taxon>
        <taxon>Agaricomycetes</taxon>
        <taxon>Agaricomycetidae</taxon>
        <taxon>Agaricales</taxon>
        <taxon>Agaricineae</taxon>
        <taxon>Strophariaceae</taxon>
        <taxon>Psilocybe</taxon>
    </lineage>
</organism>